<evidence type="ECO:0000256" key="1">
    <source>
        <dbReference type="ARBA" id="ARBA00023125"/>
    </source>
</evidence>
<evidence type="ECO:0000256" key="3">
    <source>
        <dbReference type="RuleBase" id="RU000524"/>
    </source>
</evidence>
<dbReference type="CDD" id="cd04496">
    <property type="entry name" value="SSB_OBF"/>
    <property type="match status" value="1"/>
</dbReference>
<dbReference type="NCBIfam" id="TIGR00621">
    <property type="entry name" value="ssb"/>
    <property type="match status" value="1"/>
</dbReference>
<dbReference type="EMBL" id="DVLF01000065">
    <property type="protein sequence ID" value="HIT49783.1"/>
    <property type="molecule type" value="Genomic_DNA"/>
</dbReference>
<evidence type="ECO:0000256" key="2">
    <source>
        <dbReference type="PROSITE-ProRule" id="PRU00252"/>
    </source>
</evidence>
<dbReference type="InterPro" id="IPR012340">
    <property type="entry name" value="NA-bd_OB-fold"/>
</dbReference>
<evidence type="ECO:0000313" key="4">
    <source>
        <dbReference type="EMBL" id="HIT49783.1"/>
    </source>
</evidence>
<dbReference type="InterPro" id="IPR000424">
    <property type="entry name" value="Primosome_PriB/ssb"/>
</dbReference>
<reference evidence="4" key="2">
    <citation type="journal article" date="2021" name="PeerJ">
        <title>Extensive microbial diversity within the chicken gut microbiome revealed by metagenomics and culture.</title>
        <authorList>
            <person name="Gilroy R."/>
            <person name="Ravi A."/>
            <person name="Getino M."/>
            <person name="Pursley I."/>
            <person name="Horton D.L."/>
            <person name="Alikhan N.F."/>
            <person name="Baker D."/>
            <person name="Gharbi K."/>
            <person name="Hall N."/>
            <person name="Watson M."/>
            <person name="Adriaenssens E.M."/>
            <person name="Foster-Nyarko E."/>
            <person name="Jarju S."/>
            <person name="Secka A."/>
            <person name="Antonio M."/>
            <person name="Oren A."/>
            <person name="Chaudhuri R.R."/>
            <person name="La Ragione R."/>
            <person name="Hildebrand F."/>
            <person name="Pallen M.J."/>
        </authorList>
    </citation>
    <scope>NUCLEOTIDE SEQUENCE</scope>
    <source>
        <strain evidence="4">ChiW17-6978</strain>
    </source>
</reference>
<name>A0A9D1GQU1_9MOLU</name>
<proteinExistence type="predicted"/>
<organism evidence="4 5">
    <name type="scientific">Candidatus Pelethenecus faecipullorum</name>
    <dbReference type="NCBI Taxonomy" id="2840900"/>
    <lineage>
        <taxon>Bacteria</taxon>
        <taxon>Bacillati</taxon>
        <taxon>Mycoplasmatota</taxon>
        <taxon>Mollicutes</taxon>
        <taxon>Candidatus Pelethenecus</taxon>
    </lineage>
</organism>
<comment type="caution">
    <text evidence="4">The sequence shown here is derived from an EMBL/GenBank/DDBJ whole genome shotgun (WGS) entry which is preliminary data.</text>
</comment>
<dbReference type="GO" id="GO:0006260">
    <property type="term" value="P:DNA replication"/>
    <property type="evidence" value="ECO:0007669"/>
    <property type="project" value="InterPro"/>
</dbReference>
<sequence>MYNYFMLIGRLVKDPEKKEFKDGKKAVSVRLAVKRAFKNTSGTYDVDFFNVTFWEFLVDVITESLKKGQMVAVKGRIGTTTEELASGFPLAYPNLIGERIMFLDQYKEENAES</sequence>
<protein>
    <recommendedName>
        <fullName evidence="3">Single-stranded DNA-binding protein</fullName>
    </recommendedName>
</protein>
<dbReference type="InterPro" id="IPR011344">
    <property type="entry name" value="ssDNA-bd"/>
</dbReference>
<dbReference type="AlphaFoldDB" id="A0A9D1GQU1"/>
<keyword evidence="1 2" id="KW-0238">DNA-binding</keyword>
<dbReference type="Pfam" id="PF00436">
    <property type="entry name" value="SSB"/>
    <property type="match status" value="1"/>
</dbReference>
<gene>
    <name evidence="4" type="primary">ssb</name>
    <name evidence="4" type="ORF">IAD46_02030</name>
</gene>
<dbReference type="Gene3D" id="2.40.50.140">
    <property type="entry name" value="Nucleic acid-binding proteins"/>
    <property type="match status" value="1"/>
</dbReference>
<dbReference type="Proteomes" id="UP000886758">
    <property type="component" value="Unassembled WGS sequence"/>
</dbReference>
<dbReference type="GO" id="GO:0003697">
    <property type="term" value="F:single-stranded DNA binding"/>
    <property type="evidence" value="ECO:0007669"/>
    <property type="project" value="InterPro"/>
</dbReference>
<dbReference type="SUPFAM" id="SSF50249">
    <property type="entry name" value="Nucleic acid-binding proteins"/>
    <property type="match status" value="1"/>
</dbReference>
<evidence type="ECO:0000313" key="5">
    <source>
        <dbReference type="Proteomes" id="UP000886758"/>
    </source>
</evidence>
<dbReference type="PROSITE" id="PS50935">
    <property type="entry name" value="SSB"/>
    <property type="match status" value="1"/>
</dbReference>
<reference evidence="4" key="1">
    <citation type="submission" date="2020-10" db="EMBL/GenBank/DDBJ databases">
        <authorList>
            <person name="Gilroy R."/>
        </authorList>
    </citation>
    <scope>NUCLEOTIDE SEQUENCE</scope>
    <source>
        <strain evidence="4">ChiW17-6978</strain>
    </source>
</reference>
<accession>A0A9D1GQU1</accession>